<dbReference type="AlphaFoldDB" id="A0A0F9IS93"/>
<evidence type="ECO:0000256" key="4">
    <source>
        <dbReference type="SAM" id="Phobius"/>
    </source>
</evidence>
<protein>
    <recommendedName>
        <fullName evidence="6">Glycerate kinase</fullName>
    </recommendedName>
</protein>
<dbReference type="GO" id="GO:0031388">
    <property type="term" value="P:organic acid phosphorylation"/>
    <property type="evidence" value="ECO:0007669"/>
    <property type="project" value="InterPro"/>
</dbReference>
<feature type="transmembrane region" description="Helical" evidence="4">
    <location>
        <begin position="342"/>
        <end position="363"/>
    </location>
</feature>
<dbReference type="InterPro" id="IPR004381">
    <property type="entry name" value="Glycerate_kinase"/>
</dbReference>
<sequence>MKGKMKIIVAPDSFKESMGAKEVALIIEKGVKRVFPEAEIIKVPMADGGEGTVESLVEVRRGKIIRKKVTSPLGKKIYAYFGILEDEITAVVEMAQASGLSLVPPRERNPLSTTSYGTGELIKEALDRGCRKIIVGIGGSATVDGGAGMAQALGAKLLDKRGNEVSFGGGSLEKIVDINMEKFDARIADIEVIVASDVDNPLCGPEGAARVYGPQKGATPEMVDILNRNLAHFARMIKKFLGKEVADTPGAGAAGGLGAGLIAFLGAKLEPGIDLMIDASNLEEKLKGADLVISGEGRIDQQTAYGKTPMGVAERAKKENIPVILIGGASILNIFIPNNSIISAVGNPSIAMLLSVLGAIYFLGIRTGRSIKEVMKTLSESIAAIAGVLLIIAGAGAFKQIMIATEISGQIGQLLGSLGLSPLLLAWLIAALIRVCVGSATVAGLTAASIIMPVVGSSDVSPELLVLATGAGSITLSHINDGGFWLFKEYFNVSIKETLMSWTLMETSVSIVGLLVVLLLSLIV</sequence>
<keyword evidence="4" id="KW-0472">Membrane</keyword>
<evidence type="ECO:0000313" key="5">
    <source>
        <dbReference type="EMBL" id="KKL96595.1"/>
    </source>
</evidence>
<comment type="similarity">
    <text evidence="1">Belongs to the glycerate kinase type-1 family.</text>
</comment>
<evidence type="ECO:0000256" key="2">
    <source>
        <dbReference type="ARBA" id="ARBA00022679"/>
    </source>
</evidence>
<feature type="transmembrane region" description="Helical" evidence="4">
    <location>
        <begin position="424"/>
        <end position="452"/>
    </location>
</feature>
<evidence type="ECO:0008006" key="6">
    <source>
        <dbReference type="Google" id="ProtNLM"/>
    </source>
</evidence>
<dbReference type="InterPro" id="IPR018197">
    <property type="entry name" value="Glycerate_kinase_RE-like"/>
</dbReference>
<dbReference type="GO" id="GO:0015128">
    <property type="term" value="F:gluconate transmembrane transporter activity"/>
    <property type="evidence" value="ECO:0007669"/>
    <property type="project" value="InterPro"/>
</dbReference>
<dbReference type="GO" id="GO:0016020">
    <property type="term" value="C:membrane"/>
    <property type="evidence" value="ECO:0007669"/>
    <property type="project" value="InterPro"/>
</dbReference>
<comment type="caution">
    <text evidence="5">The sequence shown here is derived from an EMBL/GenBank/DDBJ whole genome shotgun (WGS) entry which is preliminary data.</text>
</comment>
<evidence type="ECO:0000256" key="3">
    <source>
        <dbReference type="ARBA" id="ARBA00022777"/>
    </source>
</evidence>
<keyword evidence="3" id="KW-0418">Kinase</keyword>
<dbReference type="InterPro" id="IPR036129">
    <property type="entry name" value="Glycerate_kinase_sf"/>
</dbReference>
<dbReference type="GO" id="GO:0008887">
    <property type="term" value="F:glycerate kinase activity"/>
    <property type="evidence" value="ECO:0007669"/>
    <property type="project" value="InterPro"/>
</dbReference>
<dbReference type="PANTHER" id="PTHR21599">
    <property type="entry name" value="GLYCERATE KINASE"/>
    <property type="match status" value="1"/>
</dbReference>
<keyword evidence="4" id="KW-0812">Transmembrane</keyword>
<dbReference type="InterPro" id="IPR018193">
    <property type="entry name" value="Glyc_kinase_flavodox-like_fold"/>
</dbReference>
<evidence type="ECO:0000256" key="1">
    <source>
        <dbReference type="ARBA" id="ARBA00006284"/>
    </source>
</evidence>
<dbReference type="NCBIfam" id="TIGR00045">
    <property type="entry name" value="glycerate kinase"/>
    <property type="match status" value="1"/>
</dbReference>
<reference evidence="5" key="1">
    <citation type="journal article" date="2015" name="Nature">
        <title>Complex archaea that bridge the gap between prokaryotes and eukaryotes.</title>
        <authorList>
            <person name="Spang A."/>
            <person name="Saw J.H."/>
            <person name="Jorgensen S.L."/>
            <person name="Zaremba-Niedzwiedzka K."/>
            <person name="Martijn J."/>
            <person name="Lind A.E."/>
            <person name="van Eijk R."/>
            <person name="Schleper C."/>
            <person name="Guy L."/>
            <person name="Ettema T.J."/>
        </authorList>
    </citation>
    <scope>NUCLEOTIDE SEQUENCE</scope>
</reference>
<feature type="transmembrane region" description="Helical" evidence="4">
    <location>
        <begin position="383"/>
        <end position="404"/>
    </location>
</feature>
<keyword evidence="2" id="KW-0808">Transferase</keyword>
<dbReference type="PANTHER" id="PTHR21599:SF0">
    <property type="entry name" value="GLYCERATE KINASE"/>
    <property type="match status" value="1"/>
</dbReference>
<feature type="transmembrane region" description="Helical" evidence="4">
    <location>
        <begin position="320"/>
        <end position="336"/>
    </location>
</feature>
<feature type="transmembrane region" description="Helical" evidence="4">
    <location>
        <begin position="499"/>
        <end position="523"/>
    </location>
</feature>
<organism evidence="5">
    <name type="scientific">marine sediment metagenome</name>
    <dbReference type="NCBI Taxonomy" id="412755"/>
    <lineage>
        <taxon>unclassified sequences</taxon>
        <taxon>metagenomes</taxon>
        <taxon>ecological metagenomes</taxon>
    </lineage>
</organism>
<dbReference type="SUPFAM" id="SSF110738">
    <property type="entry name" value="Glycerate kinase I"/>
    <property type="match status" value="1"/>
</dbReference>
<dbReference type="EMBL" id="LAZR01018390">
    <property type="protein sequence ID" value="KKL96595.1"/>
    <property type="molecule type" value="Genomic_DNA"/>
</dbReference>
<dbReference type="Pfam" id="PF02595">
    <property type="entry name" value="Gly_kinase"/>
    <property type="match status" value="1"/>
</dbReference>
<gene>
    <name evidence="5" type="ORF">LCGC14_1842920</name>
</gene>
<dbReference type="Gene3D" id="3.90.1510.10">
    <property type="entry name" value="Glycerate kinase, domain 2"/>
    <property type="match status" value="1"/>
</dbReference>
<keyword evidence="4" id="KW-1133">Transmembrane helix</keyword>
<proteinExistence type="inferred from homology"/>
<accession>A0A0F9IS93</accession>
<dbReference type="Gene3D" id="3.40.50.10350">
    <property type="entry name" value="Glycerate kinase, domain 1"/>
    <property type="match status" value="1"/>
</dbReference>
<name>A0A0F9IS93_9ZZZZ</name>